<dbReference type="Proteomes" id="UP000481030">
    <property type="component" value="Unassembled WGS sequence"/>
</dbReference>
<accession>A0A6L3V2S5</accession>
<dbReference type="InterPro" id="IPR007169">
    <property type="entry name" value="RemA-like"/>
</dbReference>
<organism evidence="1 2">
    <name type="scientific">Cytobacillus depressus</name>
    <dbReference type="NCBI Taxonomy" id="1602942"/>
    <lineage>
        <taxon>Bacteria</taxon>
        <taxon>Bacillati</taxon>
        <taxon>Bacillota</taxon>
        <taxon>Bacilli</taxon>
        <taxon>Bacillales</taxon>
        <taxon>Bacillaceae</taxon>
        <taxon>Cytobacillus</taxon>
    </lineage>
</organism>
<dbReference type="OrthoDB" id="9811390at2"/>
<sequence>MYIHVGEDILVRSKDIIAILDKRSVHSSKAIVEFLERRNQSIINLAKGSYKSVVITTKKIYFSPLASSTLKKRSTQSAI</sequence>
<dbReference type="NCBIfam" id="NF046065">
    <property type="entry name" value="MtxRegRemB"/>
    <property type="match status" value="1"/>
</dbReference>
<dbReference type="Pfam" id="PF04025">
    <property type="entry name" value="RemA-like"/>
    <property type="match status" value="1"/>
</dbReference>
<dbReference type="AlphaFoldDB" id="A0A6L3V2S5"/>
<evidence type="ECO:0000313" key="2">
    <source>
        <dbReference type="Proteomes" id="UP000481030"/>
    </source>
</evidence>
<evidence type="ECO:0000313" key="1">
    <source>
        <dbReference type="EMBL" id="KAB2330827.1"/>
    </source>
</evidence>
<dbReference type="EMBL" id="WBOS01000013">
    <property type="protein sequence ID" value="KAB2330827.1"/>
    <property type="molecule type" value="Genomic_DNA"/>
</dbReference>
<name>A0A6L3V2S5_9BACI</name>
<gene>
    <name evidence="1" type="ORF">F7731_19755</name>
</gene>
<keyword evidence="2" id="KW-1185">Reference proteome</keyword>
<proteinExistence type="predicted"/>
<reference evidence="1 2" key="1">
    <citation type="journal article" date="2016" name="Antonie Van Leeuwenhoek">
        <title>Bacillus depressus sp. nov., isolated from soil of a sunflower field.</title>
        <authorList>
            <person name="Wei X."/>
            <person name="Xin D."/>
            <person name="Xin Y."/>
            <person name="Zhang H."/>
            <person name="Wang T."/>
            <person name="Zhang J."/>
        </authorList>
    </citation>
    <scope>NUCLEOTIDE SEQUENCE [LARGE SCALE GENOMIC DNA]</scope>
    <source>
        <strain evidence="1 2">BZ1</strain>
    </source>
</reference>
<comment type="caution">
    <text evidence="1">The sequence shown here is derived from an EMBL/GenBank/DDBJ whole genome shotgun (WGS) entry which is preliminary data.</text>
</comment>
<protein>
    <submittedName>
        <fullName evidence="1">DUF370 domain-containing protein</fullName>
    </submittedName>
</protein>
<dbReference type="RefSeq" id="WP_151536506.1">
    <property type="nucleotide sequence ID" value="NZ_WBOS01000013.1"/>
</dbReference>